<feature type="transmembrane region" description="Helical" evidence="9">
    <location>
        <begin position="49"/>
        <end position="70"/>
    </location>
</feature>
<keyword evidence="3" id="KW-0813">Transport</keyword>
<feature type="region of interest" description="Disordered" evidence="8">
    <location>
        <begin position="1"/>
        <end position="44"/>
    </location>
</feature>
<sequence>MSQPVPAARREPETDIRRARNRHDSIDPAISEAQDDGAPPIRPSSRRTVARVAGAVGAAVLLLVATWLSITVGSRPVPLSTVLLALFGDPGATTDAAVVLDLRVPRTAVAIAAGAALGLSGGVIQAVTRNPLADPGVLGITPGSAFAVAVAVGFLGVDSASDYRWYAFGGALVVVIAVSLIGAIGRDGGSPARTTLAGVALGAVFIGITSSIVLADPRRFDAVRSWEAGALEGRGWDDLLPVLPLLAVGAVLALILTRSFNSLALGEDRAAALGVRVGLVRLLAAFAIAFLAGGATAVAGPLVFVGLMIPHVARWIAGPDQRWILPLCIVLGPSLLLVADVLGRVILPPGEIPVGIVTAALGAPALIALARRRAVIAP</sequence>
<evidence type="ECO:0000256" key="7">
    <source>
        <dbReference type="ARBA" id="ARBA00023136"/>
    </source>
</evidence>
<dbReference type="InterPro" id="IPR000522">
    <property type="entry name" value="ABC_transptr_permease_BtuC"/>
</dbReference>
<dbReference type="EMBL" id="SSSM01000005">
    <property type="protein sequence ID" value="THG29247.1"/>
    <property type="molecule type" value="Genomic_DNA"/>
</dbReference>
<dbReference type="SUPFAM" id="SSF81345">
    <property type="entry name" value="ABC transporter involved in vitamin B12 uptake, BtuC"/>
    <property type="match status" value="1"/>
</dbReference>
<evidence type="ECO:0000256" key="9">
    <source>
        <dbReference type="SAM" id="Phobius"/>
    </source>
</evidence>
<comment type="caution">
    <text evidence="10">The sequence shown here is derived from an EMBL/GenBank/DDBJ whole genome shotgun (WGS) entry which is preliminary data.</text>
</comment>
<feature type="transmembrane region" description="Helical" evidence="9">
    <location>
        <begin position="196"/>
        <end position="215"/>
    </location>
</feature>
<evidence type="ECO:0000256" key="1">
    <source>
        <dbReference type="ARBA" id="ARBA00004651"/>
    </source>
</evidence>
<dbReference type="GO" id="GO:0022857">
    <property type="term" value="F:transmembrane transporter activity"/>
    <property type="evidence" value="ECO:0007669"/>
    <property type="project" value="InterPro"/>
</dbReference>
<feature type="transmembrane region" description="Helical" evidence="9">
    <location>
        <begin position="163"/>
        <end position="184"/>
    </location>
</feature>
<feature type="transmembrane region" description="Helical" evidence="9">
    <location>
        <begin position="107"/>
        <end position="124"/>
    </location>
</feature>
<evidence type="ECO:0000256" key="2">
    <source>
        <dbReference type="ARBA" id="ARBA00007935"/>
    </source>
</evidence>
<dbReference type="CDD" id="cd06550">
    <property type="entry name" value="TM_ABC_iron-siderophores_like"/>
    <property type="match status" value="1"/>
</dbReference>
<feature type="transmembrane region" description="Helical" evidence="9">
    <location>
        <begin position="136"/>
        <end position="157"/>
    </location>
</feature>
<keyword evidence="11" id="KW-1185">Reference proteome</keyword>
<feature type="transmembrane region" description="Helical" evidence="9">
    <location>
        <begin position="324"/>
        <end position="346"/>
    </location>
</feature>
<accession>A0A4V6RYZ6</accession>
<comment type="similarity">
    <text evidence="2">Belongs to the binding-protein-dependent transport system permease family. FecCD subfamily.</text>
</comment>
<dbReference type="GO" id="GO:0005886">
    <property type="term" value="C:plasma membrane"/>
    <property type="evidence" value="ECO:0007669"/>
    <property type="project" value="UniProtKB-SubCell"/>
</dbReference>
<protein>
    <submittedName>
        <fullName evidence="10">Fe(3+)-siderophore ABC transporter permease</fullName>
    </submittedName>
</protein>
<name>A0A4V6RYZ6_9MICO</name>
<gene>
    <name evidence="10" type="ORF">E6C64_10970</name>
</gene>
<dbReference type="FunFam" id="1.10.3470.10:FF:000001">
    <property type="entry name" value="Vitamin B12 ABC transporter permease BtuC"/>
    <property type="match status" value="1"/>
</dbReference>
<proteinExistence type="inferred from homology"/>
<dbReference type="OrthoDB" id="9782305at2"/>
<feature type="transmembrane region" description="Helical" evidence="9">
    <location>
        <begin position="352"/>
        <end position="370"/>
    </location>
</feature>
<evidence type="ECO:0000256" key="6">
    <source>
        <dbReference type="ARBA" id="ARBA00022989"/>
    </source>
</evidence>
<evidence type="ECO:0000313" key="10">
    <source>
        <dbReference type="EMBL" id="THG29247.1"/>
    </source>
</evidence>
<evidence type="ECO:0000256" key="4">
    <source>
        <dbReference type="ARBA" id="ARBA00022475"/>
    </source>
</evidence>
<dbReference type="Gene3D" id="1.10.3470.10">
    <property type="entry name" value="ABC transporter involved in vitamin B12 uptake, BtuC"/>
    <property type="match status" value="1"/>
</dbReference>
<keyword evidence="7 9" id="KW-0472">Membrane</keyword>
<evidence type="ECO:0000256" key="8">
    <source>
        <dbReference type="SAM" id="MobiDB-lite"/>
    </source>
</evidence>
<evidence type="ECO:0000256" key="3">
    <source>
        <dbReference type="ARBA" id="ARBA00022448"/>
    </source>
</evidence>
<evidence type="ECO:0000313" key="11">
    <source>
        <dbReference type="Proteomes" id="UP000309133"/>
    </source>
</evidence>
<feature type="transmembrane region" description="Helical" evidence="9">
    <location>
        <begin position="239"/>
        <end position="258"/>
    </location>
</feature>
<dbReference type="Pfam" id="PF01032">
    <property type="entry name" value="FecCD"/>
    <property type="match status" value="1"/>
</dbReference>
<comment type="subcellular location">
    <subcellularLocation>
        <location evidence="1">Cell membrane</location>
        <topology evidence="1">Multi-pass membrane protein</topology>
    </subcellularLocation>
</comment>
<evidence type="ECO:0000256" key="5">
    <source>
        <dbReference type="ARBA" id="ARBA00022692"/>
    </source>
</evidence>
<reference evidence="10 11" key="1">
    <citation type="submission" date="2019-04" db="EMBL/GenBank/DDBJ databases">
        <authorList>
            <person name="Jiang L."/>
        </authorList>
    </citation>
    <scope>NUCLEOTIDE SEQUENCE [LARGE SCALE GENOMIC DNA]</scope>
    <source>
        <strain evidence="10 11">YIM 131853</strain>
    </source>
</reference>
<dbReference type="AlphaFoldDB" id="A0A4V6RYZ6"/>
<keyword evidence="5 9" id="KW-0812">Transmembrane</keyword>
<feature type="transmembrane region" description="Helical" evidence="9">
    <location>
        <begin position="298"/>
        <end position="317"/>
    </location>
</feature>
<feature type="compositionally biased region" description="Basic and acidic residues" evidence="8">
    <location>
        <begin position="8"/>
        <end position="26"/>
    </location>
</feature>
<keyword evidence="6 9" id="KW-1133">Transmembrane helix</keyword>
<keyword evidence="4" id="KW-1003">Cell membrane</keyword>
<dbReference type="GO" id="GO:0033214">
    <property type="term" value="P:siderophore-iron import into cell"/>
    <property type="evidence" value="ECO:0007669"/>
    <property type="project" value="TreeGrafter"/>
</dbReference>
<dbReference type="PANTHER" id="PTHR30472:SF1">
    <property type="entry name" value="FE(3+) DICITRATE TRANSPORT SYSTEM PERMEASE PROTEIN FECC-RELATED"/>
    <property type="match status" value="1"/>
</dbReference>
<dbReference type="PANTHER" id="PTHR30472">
    <property type="entry name" value="FERRIC ENTEROBACTIN TRANSPORT SYSTEM PERMEASE PROTEIN"/>
    <property type="match status" value="1"/>
</dbReference>
<feature type="transmembrane region" description="Helical" evidence="9">
    <location>
        <begin position="270"/>
        <end position="292"/>
    </location>
</feature>
<organism evidence="10 11">
    <name type="scientific">Naasia lichenicola</name>
    <dbReference type="NCBI Taxonomy" id="2565933"/>
    <lineage>
        <taxon>Bacteria</taxon>
        <taxon>Bacillati</taxon>
        <taxon>Actinomycetota</taxon>
        <taxon>Actinomycetes</taxon>
        <taxon>Micrococcales</taxon>
        <taxon>Microbacteriaceae</taxon>
        <taxon>Naasia</taxon>
    </lineage>
</organism>
<dbReference type="InterPro" id="IPR037294">
    <property type="entry name" value="ABC_BtuC-like"/>
</dbReference>
<dbReference type="Proteomes" id="UP000309133">
    <property type="component" value="Unassembled WGS sequence"/>
</dbReference>